<evidence type="ECO:0000313" key="2">
    <source>
        <dbReference type="EMBL" id="QJW89994.1"/>
    </source>
</evidence>
<dbReference type="PANTHER" id="PTHR43212:SF3">
    <property type="entry name" value="QUERCETIN 2,3-DIOXYGENASE"/>
    <property type="match status" value="1"/>
</dbReference>
<feature type="domain" description="Quercetin 2,3-dioxygenase C-terminal cupin" evidence="1">
    <location>
        <begin position="173"/>
        <end position="233"/>
    </location>
</feature>
<dbReference type="Proteomes" id="UP000502756">
    <property type="component" value="Chromosome"/>
</dbReference>
<organism evidence="2 3">
    <name type="scientific">Spirosoma taeanense</name>
    <dbReference type="NCBI Taxonomy" id="2735870"/>
    <lineage>
        <taxon>Bacteria</taxon>
        <taxon>Pseudomonadati</taxon>
        <taxon>Bacteroidota</taxon>
        <taxon>Cytophagia</taxon>
        <taxon>Cytophagales</taxon>
        <taxon>Cytophagaceae</taxon>
        <taxon>Spirosoma</taxon>
    </lineage>
</organism>
<sequence length="238" mass="26152">MDTQTMAQIYLADQRGRSESASVHSRHTFNVGDYAAEGREPFGALLLLNEDTLRAGASLTMAVQEPTEVVLLPIVGGLEYAYAGTFSFAEPGQSVVLSLAAGMAYTVSNPYESEFINYIQFWLTKPQYDFAPVVSQTEFDLARMNTLLPCFGEPSGYQGFIGRYSGRQEGTYTVTAATDRQNRQLFVFVVQGVFEVANRLLHDRDGLALTCDQAEVLEFEALSNDAVLIVIDLATADQ</sequence>
<gene>
    <name evidence="2" type="ORF">HNV11_11725</name>
</gene>
<dbReference type="InterPro" id="IPR011051">
    <property type="entry name" value="RmlC_Cupin_sf"/>
</dbReference>
<dbReference type="SUPFAM" id="SSF51182">
    <property type="entry name" value="RmlC-like cupins"/>
    <property type="match status" value="1"/>
</dbReference>
<dbReference type="AlphaFoldDB" id="A0A6M5Y923"/>
<accession>A0A6M5Y923</accession>
<name>A0A6M5Y923_9BACT</name>
<dbReference type="KEGG" id="stae:HNV11_11725"/>
<dbReference type="InterPro" id="IPR012093">
    <property type="entry name" value="Pirin"/>
</dbReference>
<dbReference type="Pfam" id="PF17954">
    <property type="entry name" value="Pirin_C_2"/>
    <property type="match status" value="1"/>
</dbReference>
<dbReference type="RefSeq" id="WP_171739839.1">
    <property type="nucleotide sequence ID" value="NZ_CP053435.1"/>
</dbReference>
<dbReference type="InterPro" id="IPR041602">
    <property type="entry name" value="Quercetinase_C"/>
</dbReference>
<proteinExistence type="predicted"/>
<evidence type="ECO:0000313" key="3">
    <source>
        <dbReference type="Proteomes" id="UP000502756"/>
    </source>
</evidence>
<dbReference type="Gene3D" id="2.60.120.10">
    <property type="entry name" value="Jelly Rolls"/>
    <property type="match status" value="2"/>
</dbReference>
<protein>
    <submittedName>
        <fullName evidence="2">Pirin</fullName>
    </submittedName>
</protein>
<dbReference type="PANTHER" id="PTHR43212">
    <property type="entry name" value="QUERCETIN 2,3-DIOXYGENASE"/>
    <property type="match status" value="1"/>
</dbReference>
<dbReference type="EMBL" id="CP053435">
    <property type="protein sequence ID" value="QJW89994.1"/>
    <property type="molecule type" value="Genomic_DNA"/>
</dbReference>
<evidence type="ECO:0000259" key="1">
    <source>
        <dbReference type="Pfam" id="PF17954"/>
    </source>
</evidence>
<dbReference type="InterPro" id="IPR014710">
    <property type="entry name" value="RmlC-like_jellyroll"/>
</dbReference>
<keyword evidence="3" id="KW-1185">Reference proteome</keyword>
<reference evidence="2 3" key="1">
    <citation type="submission" date="2020-05" db="EMBL/GenBank/DDBJ databases">
        <title>Genome sequencing of Spirosoma sp. TS118.</title>
        <authorList>
            <person name="Lee J.-H."/>
            <person name="Jeong S."/>
            <person name="Zhao L."/>
            <person name="Jung J.-H."/>
            <person name="Kim M.-K."/>
            <person name="Lim S."/>
        </authorList>
    </citation>
    <scope>NUCLEOTIDE SEQUENCE [LARGE SCALE GENOMIC DNA]</scope>
    <source>
        <strain evidence="2 3">TS118</strain>
    </source>
</reference>